<dbReference type="AlphaFoldDB" id="A0A9D9DD46"/>
<dbReference type="EMBL" id="JADINC010000005">
    <property type="protein sequence ID" value="MBO8424886.1"/>
    <property type="molecule type" value="Genomic_DNA"/>
</dbReference>
<sequence>MTIHIPSGAKLIKRVPRSPDAPYACIDADHVPTDTPAIVAFGGELTRTPRDANSYANLLQRLAEENKILNGIDFYSVVYDFGSRTPGLERAEQFRIAGRRVVNDIHPLLQQERNDAIRAMNRNEPTANYVVQLYNILLRPRIVSEYDMKTNIFQTVEKLHRIMFYAHCHGASTIWQMGRYMHADMIQMGFAPRDIRRIQQELLVIQHSPIAPLDNQYFTTLSFASAEDTMMQNHNNMFARWMDENSSDVIPAYFAHGNLFVAGHLNEMSFQEHDHSGILYSADTSWPLTHDGRVIFTAERNALVHGMKNMIAGAPDLPSVAKLVNGDIVDFNQLQENGERLYKIMLGDLRRQNSRRDHQK</sequence>
<accession>A0A9D9DD46</accession>
<organism evidence="1 2">
    <name type="scientific">Candidatus Enterousia avistercoris</name>
    <dbReference type="NCBI Taxonomy" id="2840788"/>
    <lineage>
        <taxon>Bacteria</taxon>
        <taxon>Pseudomonadati</taxon>
        <taxon>Pseudomonadota</taxon>
        <taxon>Alphaproteobacteria</taxon>
        <taxon>Candidatus Enterousia</taxon>
    </lineage>
</organism>
<name>A0A9D9DD46_9PROT</name>
<protein>
    <submittedName>
        <fullName evidence="1">Uncharacterized protein</fullName>
    </submittedName>
</protein>
<comment type="caution">
    <text evidence="1">The sequence shown here is derived from an EMBL/GenBank/DDBJ whole genome shotgun (WGS) entry which is preliminary data.</text>
</comment>
<gene>
    <name evidence="1" type="ORF">IAC69_00200</name>
</gene>
<proteinExistence type="predicted"/>
<evidence type="ECO:0000313" key="1">
    <source>
        <dbReference type="EMBL" id="MBO8424886.1"/>
    </source>
</evidence>
<reference evidence="1" key="1">
    <citation type="submission" date="2020-10" db="EMBL/GenBank/DDBJ databases">
        <authorList>
            <person name="Gilroy R."/>
        </authorList>
    </citation>
    <scope>NUCLEOTIDE SEQUENCE</scope>
    <source>
        <strain evidence="1">8207</strain>
    </source>
</reference>
<dbReference type="Proteomes" id="UP000823630">
    <property type="component" value="Unassembled WGS sequence"/>
</dbReference>
<evidence type="ECO:0000313" key="2">
    <source>
        <dbReference type="Proteomes" id="UP000823630"/>
    </source>
</evidence>
<reference evidence="1" key="2">
    <citation type="journal article" date="2021" name="PeerJ">
        <title>Extensive microbial diversity within the chicken gut microbiome revealed by metagenomics and culture.</title>
        <authorList>
            <person name="Gilroy R."/>
            <person name="Ravi A."/>
            <person name="Getino M."/>
            <person name="Pursley I."/>
            <person name="Horton D.L."/>
            <person name="Alikhan N.F."/>
            <person name="Baker D."/>
            <person name="Gharbi K."/>
            <person name="Hall N."/>
            <person name="Watson M."/>
            <person name="Adriaenssens E.M."/>
            <person name="Foster-Nyarko E."/>
            <person name="Jarju S."/>
            <person name="Secka A."/>
            <person name="Antonio M."/>
            <person name="Oren A."/>
            <person name="Chaudhuri R.R."/>
            <person name="La Ragione R."/>
            <person name="Hildebrand F."/>
            <person name="Pallen M.J."/>
        </authorList>
    </citation>
    <scope>NUCLEOTIDE SEQUENCE</scope>
    <source>
        <strain evidence="1">8207</strain>
    </source>
</reference>